<dbReference type="EC" id="4.3.1.12" evidence="1"/>
<accession>H1FSC4</accession>
<gene>
    <name evidence="1" type="primary">arcB</name>
    <name evidence="1" type="ORF">SMGD1_0143</name>
</gene>
<dbReference type="InterPro" id="IPR036291">
    <property type="entry name" value="NAD(P)-bd_dom_sf"/>
</dbReference>
<dbReference type="PANTHER" id="PTHR13812:SF19">
    <property type="entry name" value="KETIMINE REDUCTASE MU-CRYSTALLIN"/>
    <property type="match status" value="1"/>
</dbReference>
<dbReference type="RefSeq" id="WP_008340348.1">
    <property type="nucleotide sequence ID" value="NZ_AFRZ01000001.1"/>
</dbReference>
<evidence type="ECO:0000313" key="1">
    <source>
        <dbReference type="EMBL" id="EHP28670.1"/>
    </source>
</evidence>
<name>H1FSC4_SULGG</name>
<protein>
    <submittedName>
        <fullName evidence="1">Ornithine cyclodeaminase</fullName>
        <ecNumber evidence="1">4.3.1.12</ecNumber>
    </submittedName>
</protein>
<sequence length="333" mass="37376">MHSKDIKQLLRLQDEPCISVSDVEVHDILIANSAEFMDELKQSYIDWGDGEKWVYVPKKKIIYTPNIKGDFRVMPCITDFNGGIKAVKVIGTNEENRTIKDKISVGKMLLIDWYDNYVYATIDACILSSFRTAAISLLAYSLIYKKNNSVGLLGLGRIGFYTAIILHRWLGVTHVNCYDPNSAICEKFEKLISFYAPDMSINLLDSEDTISQSSSLFLATDSETSILNSNNSSHLEFVSSVGADANNLSELDESLVDKFDIITDSIQSMLLGDMKIWKEKELLSEENVTELKDIMNSKISIEKNTLFISTGIAVQDALIGRFIVNKLSKTFIS</sequence>
<dbReference type="SUPFAM" id="SSF51735">
    <property type="entry name" value="NAD(P)-binding Rossmann-fold domains"/>
    <property type="match status" value="1"/>
</dbReference>
<reference evidence="1 2" key="1">
    <citation type="journal article" date="2012" name="Proc. Natl. Acad. Sci. U.S.A.">
        <title>Genome and physiology of a model Epsilonproteobacterium responsible for sulfide detoxification in marine oxygen depletion zones.</title>
        <authorList>
            <person name="Grote J."/>
            <person name="Schott T."/>
            <person name="Bruckner C.G."/>
            <person name="Glockner F.O."/>
            <person name="Jost G."/>
            <person name="Teeling H."/>
            <person name="Labrenz M."/>
            <person name="Jurgens K."/>
        </authorList>
    </citation>
    <scope>NUCLEOTIDE SEQUENCE [LARGE SCALE GENOMIC DNA]</scope>
    <source>
        <strain evidence="1 2">GD1</strain>
    </source>
</reference>
<dbReference type="PANTHER" id="PTHR13812">
    <property type="entry name" value="KETIMINE REDUCTASE MU-CRYSTALLIN"/>
    <property type="match status" value="1"/>
</dbReference>
<comment type="caution">
    <text evidence="1">The sequence shown here is derived from an EMBL/GenBank/DDBJ whole genome shotgun (WGS) entry which is preliminary data.</text>
</comment>
<keyword evidence="2" id="KW-1185">Reference proteome</keyword>
<dbReference type="GO" id="GO:0008473">
    <property type="term" value="F:ornithine cyclodeaminase activity"/>
    <property type="evidence" value="ECO:0007669"/>
    <property type="project" value="UniProtKB-EC"/>
</dbReference>
<dbReference type="STRING" id="929558.SMGD1_0143"/>
<dbReference type="Gene3D" id="3.40.50.720">
    <property type="entry name" value="NAD(P)-binding Rossmann-like Domain"/>
    <property type="match status" value="1"/>
</dbReference>
<keyword evidence="1" id="KW-0456">Lyase</keyword>
<organism evidence="1 2">
    <name type="scientific">Sulfurimonas gotlandica (strain DSM 19862 / JCM 16533 / GD1)</name>
    <dbReference type="NCBI Taxonomy" id="929558"/>
    <lineage>
        <taxon>Bacteria</taxon>
        <taxon>Pseudomonadati</taxon>
        <taxon>Campylobacterota</taxon>
        <taxon>Epsilonproteobacteria</taxon>
        <taxon>Campylobacterales</taxon>
        <taxon>Sulfurimonadaceae</taxon>
        <taxon>Sulfurimonas</taxon>
    </lineage>
</organism>
<dbReference type="Pfam" id="PF02423">
    <property type="entry name" value="OCD_Mu_crystall"/>
    <property type="match status" value="1"/>
</dbReference>
<dbReference type="EMBL" id="AFRZ01000001">
    <property type="protein sequence ID" value="EHP28670.1"/>
    <property type="molecule type" value="Genomic_DNA"/>
</dbReference>
<dbReference type="PATRIC" id="fig|929558.5.peg.145"/>
<dbReference type="AlphaFoldDB" id="H1FSC4"/>
<evidence type="ECO:0000313" key="2">
    <source>
        <dbReference type="Proteomes" id="UP000006431"/>
    </source>
</evidence>
<dbReference type="eggNOG" id="COG2423">
    <property type="taxonomic scope" value="Bacteria"/>
</dbReference>
<proteinExistence type="predicted"/>
<dbReference type="InterPro" id="IPR023401">
    <property type="entry name" value="ODC_N"/>
</dbReference>
<dbReference type="Proteomes" id="UP000006431">
    <property type="component" value="Unassembled WGS sequence"/>
</dbReference>
<dbReference type="HOGENOM" id="CLU_834003_0_0_7"/>
<dbReference type="Gene3D" id="3.30.1780.10">
    <property type="entry name" value="ornithine cyclodeaminase, domain 1"/>
    <property type="match status" value="1"/>
</dbReference>
<dbReference type="GO" id="GO:0005737">
    <property type="term" value="C:cytoplasm"/>
    <property type="evidence" value="ECO:0007669"/>
    <property type="project" value="TreeGrafter"/>
</dbReference>
<dbReference type="InterPro" id="IPR003462">
    <property type="entry name" value="ODC_Mu_crystall"/>
</dbReference>